<accession>A0A5N7CA60</accession>
<organism evidence="1">
    <name type="scientific">Petromyces alliaceus</name>
    <name type="common">Aspergillus alliaceus</name>
    <dbReference type="NCBI Taxonomy" id="209559"/>
    <lineage>
        <taxon>Eukaryota</taxon>
        <taxon>Fungi</taxon>
        <taxon>Dikarya</taxon>
        <taxon>Ascomycota</taxon>
        <taxon>Pezizomycotina</taxon>
        <taxon>Eurotiomycetes</taxon>
        <taxon>Eurotiomycetidae</taxon>
        <taxon>Eurotiales</taxon>
        <taxon>Aspergillaceae</taxon>
        <taxon>Aspergillus</taxon>
        <taxon>Aspergillus subgen. Circumdati</taxon>
    </lineage>
</organism>
<reference evidence="1" key="1">
    <citation type="submission" date="2019-04" db="EMBL/GenBank/DDBJ databases">
        <title>Friends and foes A comparative genomics studyof 23 Aspergillus species from section Flavi.</title>
        <authorList>
            <consortium name="DOE Joint Genome Institute"/>
            <person name="Kjaerbolling I."/>
            <person name="Vesth T."/>
            <person name="Frisvad J.C."/>
            <person name="Nybo J.L."/>
            <person name="Theobald S."/>
            <person name="Kildgaard S."/>
            <person name="Isbrandt T."/>
            <person name="Kuo A."/>
            <person name="Sato A."/>
            <person name="Lyhne E.K."/>
            <person name="Kogle M.E."/>
            <person name="Wiebenga A."/>
            <person name="Kun R.S."/>
            <person name="Lubbers R.J."/>
            <person name="Makela M.R."/>
            <person name="Barry K."/>
            <person name="Chovatia M."/>
            <person name="Clum A."/>
            <person name="Daum C."/>
            <person name="Haridas S."/>
            <person name="He G."/>
            <person name="LaButti K."/>
            <person name="Lipzen A."/>
            <person name="Mondo S."/>
            <person name="Riley R."/>
            <person name="Salamov A."/>
            <person name="Simmons B.A."/>
            <person name="Magnuson J.K."/>
            <person name="Henrissat B."/>
            <person name="Mortensen U.H."/>
            <person name="Larsen T.O."/>
            <person name="Devries R.P."/>
            <person name="Grigoriev I.V."/>
            <person name="Machida M."/>
            <person name="Baker S.E."/>
            <person name="Andersen M.R."/>
        </authorList>
    </citation>
    <scope>NUCLEOTIDE SEQUENCE [LARGE SCALE GENOMIC DNA]</scope>
    <source>
        <strain evidence="1">IBT 14317</strain>
    </source>
</reference>
<evidence type="ECO:0000313" key="1">
    <source>
        <dbReference type="EMBL" id="KAE8391026.1"/>
    </source>
</evidence>
<dbReference type="AlphaFoldDB" id="A0A5N7CA60"/>
<gene>
    <name evidence="1" type="ORF">BDV23DRAFT_74149</name>
</gene>
<proteinExistence type="predicted"/>
<dbReference type="Proteomes" id="UP000326877">
    <property type="component" value="Unassembled WGS sequence"/>
</dbReference>
<protein>
    <submittedName>
        <fullName evidence="1">Uncharacterized protein</fullName>
    </submittedName>
</protein>
<dbReference type="EMBL" id="ML735249">
    <property type="protein sequence ID" value="KAE8391026.1"/>
    <property type="molecule type" value="Genomic_DNA"/>
</dbReference>
<sequence>MLIVAILVQRQERESPLCPESRRKSPSPFAYHSCRLWYRIAGHSWFLTCPTTMFGALFIDCVMNAGRMSSWLLLWHKRYDAVTSSTSSSILRT</sequence>
<name>A0A5N7CA60_PETAA</name>